<gene>
    <name evidence="1" type="ORF">HDC05694</name>
</gene>
<dbReference type="AlphaFoldDB" id="Q6IGQ5"/>
<sequence>MAGEASLASCNFRCLLVRKPGEKLAVISMLIAGSHLAVWVHQQQLNKHKNPPCSVSSVKYTPRWPQVAVVLAESAKTCSLPAAQHDSVSLAACRQKQATMDH</sequence>
<protein>
    <submittedName>
        <fullName evidence="1">HDC05694</fullName>
    </submittedName>
</protein>
<accession>Q6IGQ5</accession>
<dbReference type="EMBL" id="BK003711">
    <property type="protein sequence ID" value="DAA02409.1"/>
    <property type="molecule type" value="Genomic_DNA"/>
</dbReference>
<name>Q6IGQ5_DROME</name>
<reference evidence="1" key="1">
    <citation type="journal article" date="2003" name="Genome Biol.">
        <title>An integrated gene annotation and transcriptional profiling approach towards the full gene content of the Drosophila genome.</title>
        <authorList>
            <person name="Hild M."/>
            <person name="Beckmann B."/>
            <person name="Haas S.A."/>
            <person name="Koch B."/>
            <person name="Solovyev V."/>
            <person name="Busold C."/>
            <person name="Fellenberg K."/>
            <person name="Boutros M."/>
            <person name="Vingron M."/>
            <person name="Sauer F."/>
            <person name="Hoheisel J.D."/>
            <person name="Paro R."/>
        </authorList>
    </citation>
    <scope>NUCLEOTIDE SEQUENCE</scope>
</reference>
<organism evidence="1">
    <name type="scientific">Drosophila melanogaster</name>
    <name type="common">Fruit fly</name>
    <dbReference type="NCBI Taxonomy" id="7227"/>
    <lineage>
        <taxon>Eukaryota</taxon>
        <taxon>Metazoa</taxon>
        <taxon>Ecdysozoa</taxon>
        <taxon>Arthropoda</taxon>
        <taxon>Hexapoda</taxon>
        <taxon>Insecta</taxon>
        <taxon>Pterygota</taxon>
        <taxon>Neoptera</taxon>
        <taxon>Endopterygota</taxon>
        <taxon>Diptera</taxon>
        <taxon>Brachycera</taxon>
        <taxon>Muscomorpha</taxon>
        <taxon>Ephydroidea</taxon>
        <taxon>Drosophilidae</taxon>
        <taxon>Drosophila</taxon>
        <taxon>Sophophora</taxon>
    </lineage>
</organism>
<evidence type="ECO:0000313" key="1">
    <source>
        <dbReference type="EMBL" id="DAA02409.1"/>
    </source>
</evidence>
<proteinExistence type="predicted"/>